<evidence type="ECO:0000256" key="16">
    <source>
        <dbReference type="RuleBase" id="RU000504"/>
    </source>
</evidence>
<dbReference type="Pfam" id="PF00391">
    <property type="entry name" value="PEP-utilizers"/>
    <property type="match status" value="1"/>
</dbReference>
<dbReference type="InterPro" id="IPR040442">
    <property type="entry name" value="Pyrv_kinase-like_dom_sf"/>
</dbReference>
<dbReference type="InterPro" id="IPR008279">
    <property type="entry name" value="PEP-util_enz_mobile_dom"/>
</dbReference>
<dbReference type="Pfam" id="PF00224">
    <property type="entry name" value="PK"/>
    <property type="match status" value="1"/>
</dbReference>
<dbReference type="Gene3D" id="3.50.30.10">
    <property type="entry name" value="Phosphohistidine domain"/>
    <property type="match status" value="1"/>
</dbReference>
<evidence type="ECO:0000256" key="14">
    <source>
        <dbReference type="ARBA" id="ARBA00023317"/>
    </source>
</evidence>
<dbReference type="InterPro" id="IPR015793">
    <property type="entry name" value="Pyrv_Knase_brl"/>
</dbReference>
<evidence type="ECO:0000256" key="2">
    <source>
        <dbReference type="ARBA" id="ARBA00004997"/>
    </source>
</evidence>
<evidence type="ECO:0000256" key="3">
    <source>
        <dbReference type="ARBA" id="ARBA00006237"/>
    </source>
</evidence>
<dbReference type="GO" id="GO:0004743">
    <property type="term" value="F:pyruvate kinase activity"/>
    <property type="evidence" value="ECO:0007669"/>
    <property type="project" value="UniProtKB-UniRule"/>
</dbReference>
<evidence type="ECO:0000256" key="4">
    <source>
        <dbReference type="ARBA" id="ARBA00008663"/>
    </source>
</evidence>
<dbReference type="EMBL" id="JBHSXM010000001">
    <property type="protein sequence ID" value="MFC6836860.1"/>
    <property type="molecule type" value="Genomic_DNA"/>
</dbReference>
<comment type="similarity">
    <text evidence="3">In the C-terminal section; belongs to the PEP-utilizing enzyme family.</text>
</comment>
<keyword evidence="8" id="KW-0547">Nucleotide-binding</keyword>
<proteinExistence type="inferred from homology"/>
<evidence type="ECO:0000256" key="11">
    <source>
        <dbReference type="ARBA" id="ARBA00022842"/>
    </source>
</evidence>
<evidence type="ECO:0000259" key="17">
    <source>
        <dbReference type="Pfam" id="PF00224"/>
    </source>
</evidence>
<dbReference type="Gene3D" id="2.40.33.10">
    <property type="entry name" value="PK beta-barrel domain-like"/>
    <property type="match status" value="1"/>
</dbReference>
<dbReference type="GO" id="GO:0030955">
    <property type="term" value="F:potassium ion binding"/>
    <property type="evidence" value="ECO:0007669"/>
    <property type="project" value="UniProtKB-UniRule"/>
</dbReference>
<keyword evidence="7" id="KW-0479">Metal-binding</keyword>
<dbReference type="InterPro" id="IPR015806">
    <property type="entry name" value="Pyrv_Knase_insert_dom_sf"/>
</dbReference>
<evidence type="ECO:0000259" key="18">
    <source>
        <dbReference type="Pfam" id="PF00391"/>
    </source>
</evidence>
<dbReference type="InterPro" id="IPR015795">
    <property type="entry name" value="Pyrv_Knase_C"/>
</dbReference>
<dbReference type="InterPro" id="IPR036637">
    <property type="entry name" value="Phosphohistidine_dom_sf"/>
</dbReference>
<accession>A0ABD5U8T4</accession>
<evidence type="ECO:0000256" key="15">
    <source>
        <dbReference type="NCBIfam" id="TIGR01064"/>
    </source>
</evidence>
<evidence type="ECO:0000256" key="7">
    <source>
        <dbReference type="ARBA" id="ARBA00022723"/>
    </source>
</evidence>
<reference evidence="20 21" key="1">
    <citation type="journal article" date="2019" name="Int. J. Syst. Evol. Microbiol.">
        <title>The Global Catalogue of Microorganisms (GCM) 10K type strain sequencing project: providing services to taxonomists for standard genome sequencing and annotation.</title>
        <authorList>
            <consortium name="The Broad Institute Genomics Platform"/>
            <consortium name="The Broad Institute Genome Sequencing Center for Infectious Disease"/>
            <person name="Wu L."/>
            <person name="Ma J."/>
        </authorList>
    </citation>
    <scope>NUCLEOTIDE SEQUENCE [LARGE SCALE GENOMIC DNA]</scope>
    <source>
        <strain evidence="20 21">PSRA2</strain>
    </source>
</reference>
<dbReference type="SUPFAM" id="SSF51621">
    <property type="entry name" value="Phosphoenolpyruvate/pyruvate domain"/>
    <property type="match status" value="1"/>
</dbReference>
<evidence type="ECO:0000259" key="19">
    <source>
        <dbReference type="Pfam" id="PF02887"/>
    </source>
</evidence>
<dbReference type="NCBIfam" id="TIGR01064">
    <property type="entry name" value="pyruv_kin"/>
    <property type="match status" value="1"/>
</dbReference>
<evidence type="ECO:0000256" key="10">
    <source>
        <dbReference type="ARBA" id="ARBA00022840"/>
    </source>
</evidence>
<keyword evidence="14 20" id="KW-0670">Pyruvate</keyword>
<dbReference type="GO" id="GO:0016301">
    <property type="term" value="F:kinase activity"/>
    <property type="evidence" value="ECO:0007669"/>
    <property type="project" value="UniProtKB-KW"/>
</dbReference>
<dbReference type="GO" id="GO:0000287">
    <property type="term" value="F:magnesium ion binding"/>
    <property type="evidence" value="ECO:0007669"/>
    <property type="project" value="UniProtKB-UniRule"/>
</dbReference>
<evidence type="ECO:0000256" key="8">
    <source>
        <dbReference type="ARBA" id="ARBA00022741"/>
    </source>
</evidence>
<evidence type="ECO:0000256" key="12">
    <source>
        <dbReference type="ARBA" id="ARBA00022958"/>
    </source>
</evidence>
<dbReference type="NCBIfam" id="NF004978">
    <property type="entry name" value="PRK06354.1"/>
    <property type="match status" value="1"/>
</dbReference>
<evidence type="ECO:0000313" key="21">
    <source>
        <dbReference type="Proteomes" id="UP001596406"/>
    </source>
</evidence>
<evidence type="ECO:0000256" key="9">
    <source>
        <dbReference type="ARBA" id="ARBA00022777"/>
    </source>
</evidence>
<keyword evidence="9 16" id="KW-0418">Kinase</keyword>
<keyword evidence="6 16" id="KW-0808">Transferase</keyword>
<dbReference type="InterPro" id="IPR015813">
    <property type="entry name" value="Pyrv/PenolPyrv_kinase-like_dom"/>
</dbReference>
<keyword evidence="21" id="KW-1185">Reference proteome</keyword>
<gene>
    <name evidence="20" type="primary">pyk</name>
    <name evidence="20" type="ORF">ACFQHK_10080</name>
</gene>
<dbReference type="PRINTS" id="PR01050">
    <property type="entry name" value="PYRUVTKNASE"/>
</dbReference>
<dbReference type="Pfam" id="PF02887">
    <property type="entry name" value="PK_C"/>
    <property type="match status" value="1"/>
</dbReference>
<dbReference type="SUPFAM" id="SSF52935">
    <property type="entry name" value="PK C-terminal domain-like"/>
    <property type="match status" value="1"/>
</dbReference>
<dbReference type="EC" id="2.7.1.40" evidence="5 15"/>
<keyword evidence="12" id="KW-0630">Potassium</keyword>
<dbReference type="PANTHER" id="PTHR11817">
    <property type="entry name" value="PYRUVATE KINASE"/>
    <property type="match status" value="1"/>
</dbReference>
<evidence type="ECO:0000256" key="5">
    <source>
        <dbReference type="ARBA" id="ARBA00012142"/>
    </source>
</evidence>
<dbReference type="SUPFAM" id="SSF50800">
    <property type="entry name" value="PK beta-barrel domain-like"/>
    <property type="match status" value="1"/>
</dbReference>
<evidence type="ECO:0000256" key="1">
    <source>
        <dbReference type="ARBA" id="ARBA00001946"/>
    </source>
</evidence>
<dbReference type="GO" id="GO:0005524">
    <property type="term" value="F:ATP binding"/>
    <property type="evidence" value="ECO:0007669"/>
    <property type="project" value="UniProtKB-KW"/>
</dbReference>
<dbReference type="Gene3D" id="3.20.20.60">
    <property type="entry name" value="Phosphoenolpyruvate-binding domains"/>
    <property type="match status" value="1"/>
</dbReference>
<dbReference type="NCBIfam" id="NF004491">
    <property type="entry name" value="PRK05826.1"/>
    <property type="match status" value="1"/>
</dbReference>
<feature type="domain" description="Pyruvate kinase C-terminal" evidence="19">
    <location>
        <begin position="351"/>
        <end position="466"/>
    </location>
</feature>
<name>A0ABD5U8T4_9EURY</name>
<organism evidence="20 21">
    <name type="scientific">Halomarina ordinaria</name>
    <dbReference type="NCBI Taxonomy" id="3033939"/>
    <lineage>
        <taxon>Archaea</taxon>
        <taxon>Methanobacteriati</taxon>
        <taxon>Methanobacteriota</taxon>
        <taxon>Stenosarchaea group</taxon>
        <taxon>Halobacteria</taxon>
        <taxon>Halobacteriales</taxon>
        <taxon>Natronomonadaceae</taxon>
        <taxon>Halomarina</taxon>
    </lineage>
</organism>
<comment type="similarity">
    <text evidence="4 16">Belongs to the pyruvate kinase family.</text>
</comment>
<protein>
    <recommendedName>
        <fullName evidence="5 15">Pyruvate kinase</fullName>
        <ecNumber evidence="5 15">2.7.1.40</ecNumber>
    </recommendedName>
</protein>
<keyword evidence="10" id="KW-0067">ATP-binding</keyword>
<evidence type="ECO:0000256" key="13">
    <source>
        <dbReference type="ARBA" id="ARBA00023152"/>
    </source>
</evidence>
<dbReference type="RefSeq" id="WP_304448534.1">
    <property type="nucleotide sequence ID" value="NZ_JARRAH010000001.1"/>
</dbReference>
<sequence length="593" mass="61729">MSNAKIVCTLGPASASHERIRALADAGMTVARVNSSHGTREERRDLLERIREVDRESAAPLASMVDLQGPEIRTAPVEEPVDLVEGSEVRFVEGDDASASEVGLSISIAGASPGDRVLVDDGRIEATVERVDGDAVVARVESGGELGARKGVNVPGLALDLDVVTEDDREDLELAVEQEADFVAASFVRTAEDVLAVAGVIEDLGGDVPVVAKLERSGAIDHLEDIVEAAYGVMVARGDLGVEYPLQEVPLIQKRVVRRCRETGTPVIIATEMLDSMVHARRPTRAEASDVANAVLDGTDAVMLSAETAIGDDPVRVVETMDTIVSEVEASEEYADLREQRVPGPGTASADSLARAARYLSRDVGASAVVAASESGYTALKTAKYRPEAPIVAATPDEGVRRRLALSWGIRPVHVDYVADAEDVIRGAVDAVLDVGAAESGDTVVVLSGMMTGVEGTDTTNMLKVHVAAETLATGQGTVPGRVVGPLAYAGDGLENAPEGAILAVPGSFEGPFDGDLSRIGGIVAARRGMTGYAAIVARELGVPMVSGASLAPADVAPGTTVTVDAERGIVYEGDVLARERAAGAEITADRRP</sequence>
<keyword evidence="11 16" id="KW-0460">Magnesium</keyword>
<dbReference type="SUPFAM" id="SSF52009">
    <property type="entry name" value="Phosphohistidine domain"/>
    <property type="match status" value="1"/>
</dbReference>
<evidence type="ECO:0000313" key="20">
    <source>
        <dbReference type="EMBL" id="MFC6836860.1"/>
    </source>
</evidence>
<evidence type="ECO:0000256" key="6">
    <source>
        <dbReference type="ARBA" id="ARBA00022679"/>
    </source>
</evidence>
<dbReference type="Gene3D" id="3.40.1380.20">
    <property type="entry name" value="Pyruvate kinase, C-terminal domain"/>
    <property type="match status" value="1"/>
</dbReference>
<dbReference type="InterPro" id="IPR001697">
    <property type="entry name" value="Pyr_Knase"/>
</dbReference>
<comment type="catalytic activity">
    <reaction evidence="16">
        <text>pyruvate + ATP = phosphoenolpyruvate + ADP + H(+)</text>
        <dbReference type="Rhea" id="RHEA:18157"/>
        <dbReference type="ChEBI" id="CHEBI:15361"/>
        <dbReference type="ChEBI" id="CHEBI:15378"/>
        <dbReference type="ChEBI" id="CHEBI:30616"/>
        <dbReference type="ChEBI" id="CHEBI:58702"/>
        <dbReference type="ChEBI" id="CHEBI:456216"/>
        <dbReference type="EC" id="2.7.1.40"/>
    </reaction>
</comment>
<comment type="caution">
    <text evidence="20">The sequence shown here is derived from an EMBL/GenBank/DDBJ whole genome shotgun (WGS) entry which is preliminary data.</text>
</comment>
<dbReference type="InterPro" id="IPR011037">
    <property type="entry name" value="Pyrv_Knase-like_insert_dom_sf"/>
</dbReference>
<feature type="domain" description="Pyruvate kinase barrel" evidence="17">
    <location>
        <begin position="3"/>
        <end position="317"/>
    </location>
</feature>
<keyword evidence="13 16" id="KW-0324">Glycolysis</keyword>
<comment type="cofactor">
    <cofactor evidence="1">
        <name>Mg(2+)</name>
        <dbReference type="ChEBI" id="CHEBI:18420"/>
    </cofactor>
</comment>
<dbReference type="InterPro" id="IPR036918">
    <property type="entry name" value="Pyrv_Knase_C_sf"/>
</dbReference>
<feature type="domain" description="PEP-utilising enzyme mobile" evidence="18">
    <location>
        <begin position="516"/>
        <end position="569"/>
    </location>
</feature>
<dbReference type="AlphaFoldDB" id="A0ABD5U8T4"/>
<dbReference type="Proteomes" id="UP001596406">
    <property type="component" value="Unassembled WGS sequence"/>
</dbReference>
<comment type="pathway">
    <text evidence="2 16">Carbohydrate degradation; glycolysis; pyruvate from D-glyceraldehyde 3-phosphate: step 5/5.</text>
</comment>